<evidence type="ECO:0000313" key="2">
    <source>
        <dbReference type="EMBL" id="KZS99340.1"/>
    </source>
</evidence>
<dbReference type="OrthoDB" id="70250at2759"/>
<reference evidence="2 3" key="1">
    <citation type="journal article" date="2016" name="Mol. Biol. Evol.">
        <title>Comparative Genomics of Early-Diverging Mushroom-Forming Fungi Provides Insights into the Origins of Lignocellulose Decay Capabilities.</title>
        <authorList>
            <person name="Nagy L.G."/>
            <person name="Riley R."/>
            <person name="Tritt A."/>
            <person name="Adam C."/>
            <person name="Daum C."/>
            <person name="Floudas D."/>
            <person name="Sun H."/>
            <person name="Yadav J.S."/>
            <person name="Pangilinan J."/>
            <person name="Larsson K.H."/>
            <person name="Matsuura K."/>
            <person name="Barry K."/>
            <person name="Labutti K."/>
            <person name="Kuo R."/>
            <person name="Ohm R.A."/>
            <person name="Bhattacharya S.S."/>
            <person name="Shirouzu T."/>
            <person name="Yoshinaga Y."/>
            <person name="Martin F.M."/>
            <person name="Grigoriev I.V."/>
            <person name="Hibbett D.S."/>
        </authorList>
    </citation>
    <scope>NUCLEOTIDE SEQUENCE [LARGE SCALE GENOMIC DNA]</scope>
    <source>
        <strain evidence="2 3">HHB9708</strain>
    </source>
</reference>
<keyword evidence="1" id="KW-1133">Transmembrane helix</keyword>
<dbReference type="GO" id="GO:0005783">
    <property type="term" value="C:endoplasmic reticulum"/>
    <property type="evidence" value="ECO:0007669"/>
    <property type="project" value="TreeGrafter"/>
</dbReference>
<dbReference type="Pfam" id="PF05024">
    <property type="entry name" value="Gpi1"/>
    <property type="match status" value="1"/>
</dbReference>
<organism evidence="2 3">
    <name type="scientific">Sistotremastrum niveocremeum HHB9708</name>
    <dbReference type="NCBI Taxonomy" id="1314777"/>
    <lineage>
        <taxon>Eukaryota</taxon>
        <taxon>Fungi</taxon>
        <taxon>Dikarya</taxon>
        <taxon>Basidiomycota</taxon>
        <taxon>Agaricomycotina</taxon>
        <taxon>Agaricomycetes</taxon>
        <taxon>Sistotremastrales</taxon>
        <taxon>Sistotremastraceae</taxon>
        <taxon>Sertulicium</taxon>
        <taxon>Sertulicium niveocremeum</taxon>
    </lineage>
</organism>
<dbReference type="AlphaFoldDB" id="A0A165AND6"/>
<keyword evidence="1" id="KW-0812">Transmembrane</keyword>
<evidence type="ECO:0000256" key="1">
    <source>
        <dbReference type="SAM" id="Phobius"/>
    </source>
</evidence>
<dbReference type="Proteomes" id="UP000076722">
    <property type="component" value="Unassembled WGS sequence"/>
</dbReference>
<feature type="transmembrane region" description="Helical" evidence="1">
    <location>
        <begin position="179"/>
        <end position="203"/>
    </location>
</feature>
<dbReference type="GO" id="GO:0016020">
    <property type="term" value="C:membrane"/>
    <property type="evidence" value="ECO:0007669"/>
    <property type="project" value="InterPro"/>
</dbReference>
<proteinExistence type="predicted"/>
<feature type="transmembrane region" description="Helical" evidence="1">
    <location>
        <begin position="209"/>
        <end position="233"/>
    </location>
</feature>
<dbReference type="GO" id="GO:0006506">
    <property type="term" value="P:GPI anchor biosynthetic process"/>
    <property type="evidence" value="ECO:0007669"/>
    <property type="project" value="InterPro"/>
</dbReference>
<sequence>MDDIHCLPSCLSHIWLILNDMILGICFGIFCIENRQHLATSANWWIRSLSVEWIQSMLIWFDNWPAGLKLNTELSKFFVSAMLQFISLWGELLSGIVGRLPGIIMTIGICSSGGLTMAIALISDCVRILTFHLTVCYSMVVILFRHQLLMVVSLFKLFRGKRSNPLRGRVDSWDYDVDQLFLGTILFALVAFILPTVSVYYTFFVAIQIALLVLHVALQSLATCLNHFPLFVLMLRIKDSGRIPGRTSEIKVLSCLTWFEVESCSSSILYKRTEVS</sequence>
<dbReference type="PANTHER" id="PTHR21329">
    <property type="entry name" value="PHOSPHATIDYLINOSITOL N-ACETYLGLUCOSAMINYLTRANSFERASE SUBUNIT Q-RELATED"/>
    <property type="match status" value="1"/>
</dbReference>
<dbReference type="PANTHER" id="PTHR21329:SF3">
    <property type="entry name" value="PHOSPHATIDYLINOSITOL N-ACETYLGLUCOSAMINYLTRANSFERASE SUBUNIT Q"/>
    <property type="match status" value="1"/>
</dbReference>
<feature type="transmembrane region" description="Helical" evidence="1">
    <location>
        <begin position="77"/>
        <end position="96"/>
    </location>
</feature>
<feature type="transmembrane region" description="Helical" evidence="1">
    <location>
        <begin position="12"/>
        <end position="32"/>
    </location>
</feature>
<name>A0A165AND6_9AGAM</name>
<dbReference type="EMBL" id="KV419394">
    <property type="protein sequence ID" value="KZS99340.1"/>
    <property type="molecule type" value="Genomic_DNA"/>
</dbReference>
<keyword evidence="1" id="KW-0472">Membrane</keyword>
<dbReference type="InterPro" id="IPR007720">
    <property type="entry name" value="PigQ/GPI1"/>
</dbReference>
<keyword evidence="3" id="KW-1185">Reference proteome</keyword>
<protein>
    <submittedName>
        <fullName evidence="2">Gpi1-domain-containing protein</fullName>
    </submittedName>
</protein>
<feature type="transmembrane region" description="Helical" evidence="1">
    <location>
        <begin position="103"/>
        <end position="123"/>
    </location>
</feature>
<feature type="transmembrane region" description="Helical" evidence="1">
    <location>
        <begin position="129"/>
        <end position="158"/>
    </location>
</feature>
<accession>A0A165AND6</accession>
<dbReference type="STRING" id="1314777.A0A165AND6"/>
<evidence type="ECO:0000313" key="3">
    <source>
        <dbReference type="Proteomes" id="UP000076722"/>
    </source>
</evidence>
<gene>
    <name evidence="2" type="ORF">SISNIDRAFT_403811</name>
</gene>